<reference evidence="1 2" key="1">
    <citation type="submission" date="2015-01" db="EMBL/GenBank/DDBJ databases">
        <title>Evolution of Trichinella species and genotypes.</title>
        <authorList>
            <person name="Korhonen P.K."/>
            <person name="Edoardo P."/>
            <person name="Giuseppe L.R."/>
            <person name="Gasser R.B."/>
        </authorList>
    </citation>
    <scope>NUCLEOTIDE SEQUENCE [LARGE SCALE GENOMIC DNA]</scope>
    <source>
        <strain evidence="1">ISS417</strain>
    </source>
</reference>
<dbReference type="Proteomes" id="UP000055048">
    <property type="component" value="Unassembled WGS sequence"/>
</dbReference>
<comment type="caution">
    <text evidence="1">The sequence shown here is derived from an EMBL/GenBank/DDBJ whole genome shotgun (WGS) entry which is preliminary data.</text>
</comment>
<feature type="non-terminal residue" evidence="1">
    <location>
        <position position="1"/>
    </location>
</feature>
<accession>A0A0V0T616</accession>
<keyword evidence="2" id="KW-1185">Reference proteome</keyword>
<evidence type="ECO:0000313" key="2">
    <source>
        <dbReference type="Proteomes" id="UP000055048"/>
    </source>
</evidence>
<protein>
    <submittedName>
        <fullName evidence="1">Uncharacterized protein</fullName>
    </submittedName>
</protein>
<evidence type="ECO:0000313" key="1">
    <source>
        <dbReference type="EMBL" id="KRX34444.1"/>
    </source>
</evidence>
<organism evidence="1 2">
    <name type="scientific">Trichinella murrelli</name>
    <dbReference type="NCBI Taxonomy" id="144512"/>
    <lineage>
        <taxon>Eukaryota</taxon>
        <taxon>Metazoa</taxon>
        <taxon>Ecdysozoa</taxon>
        <taxon>Nematoda</taxon>
        <taxon>Enoplea</taxon>
        <taxon>Dorylaimia</taxon>
        <taxon>Trichinellida</taxon>
        <taxon>Trichinellidae</taxon>
        <taxon>Trichinella</taxon>
    </lineage>
</organism>
<gene>
    <name evidence="1" type="ORF">T05_3159</name>
</gene>
<sequence length="74" mass="8990">LFIRPKIRCYCKLDSKQQRKKIFSRKFRNFVRYRLASFCENQRNAYHDEQVAFNEIEYTGRHGCDELADLGRVI</sequence>
<dbReference type="EMBL" id="JYDJ01000567">
    <property type="protein sequence ID" value="KRX34444.1"/>
    <property type="molecule type" value="Genomic_DNA"/>
</dbReference>
<dbReference type="AlphaFoldDB" id="A0A0V0T616"/>
<proteinExistence type="predicted"/>
<name>A0A0V0T616_9BILA</name>